<organism evidence="12 13">
    <name type="scientific">Hyphobacterium vulgare</name>
    <dbReference type="NCBI Taxonomy" id="1736751"/>
    <lineage>
        <taxon>Bacteria</taxon>
        <taxon>Pseudomonadati</taxon>
        <taxon>Pseudomonadota</taxon>
        <taxon>Alphaproteobacteria</taxon>
        <taxon>Maricaulales</taxon>
        <taxon>Maricaulaceae</taxon>
        <taxon>Hyphobacterium</taxon>
    </lineage>
</organism>
<feature type="transmembrane region" description="Helical" evidence="10">
    <location>
        <begin position="251"/>
        <end position="272"/>
    </location>
</feature>
<evidence type="ECO:0000256" key="8">
    <source>
        <dbReference type="ARBA" id="ARBA00023136"/>
    </source>
</evidence>
<reference evidence="13" key="1">
    <citation type="journal article" date="2019" name="Int. J. Syst. Evol. Microbiol.">
        <title>The Global Catalogue of Microorganisms (GCM) 10K type strain sequencing project: providing services to taxonomists for standard genome sequencing and annotation.</title>
        <authorList>
            <consortium name="The Broad Institute Genomics Platform"/>
            <consortium name="The Broad Institute Genome Sequencing Center for Infectious Disease"/>
            <person name="Wu L."/>
            <person name="Ma J."/>
        </authorList>
    </citation>
    <scope>NUCLEOTIDE SEQUENCE [LARGE SCALE GENOMIC DNA]</scope>
    <source>
        <strain evidence="13">KCTC 52487</strain>
    </source>
</reference>
<feature type="region of interest" description="Disordered" evidence="9">
    <location>
        <begin position="1"/>
        <end position="23"/>
    </location>
</feature>
<keyword evidence="7" id="KW-0762">Sugar transport</keyword>
<keyword evidence="3" id="KW-0813">Transport</keyword>
<proteinExistence type="inferred from homology"/>
<protein>
    <submittedName>
        <fullName evidence="12">ABC transporter permease</fullName>
    </submittedName>
</protein>
<dbReference type="EMBL" id="JBHRSV010000003">
    <property type="protein sequence ID" value="MFC2925433.1"/>
    <property type="molecule type" value="Genomic_DNA"/>
</dbReference>
<keyword evidence="5 10" id="KW-0812">Transmembrane</keyword>
<dbReference type="Pfam" id="PF01061">
    <property type="entry name" value="ABC2_membrane"/>
    <property type="match status" value="1"/>
</dbReference>
<keyword evidence="7" id="KW-0625">Polysaccharide transport</keyword>
<feature type="transmembrane region" description="Helical" evidence="10">
    <location>
        <begin position="86"/>
        <end position="113"/>
    </location>
</feature>
<evidence type="ECO:0000256" key="1">
    <source>
        <dbReference type="ARBA" id="ARBA00004651"/>
    </source>
</evidence>
<feature type="transmembrane region" description="Helical" evidence="10">
    <location>
        <begin position="134"/>
        <end position="157"/>
    </location>
</feature>
<feature type="transmembrane region" description="Helical" evidence="10">
    <location>
        <begin position="163"/>
        <end position="184"/>
    </location>
</feature>
<evidence type="ECO:0000313" key="12">
    <source>
        <dbReference type="EMBL" id="MFC2925433.1"/>
    </source>
</evidence>
<evidence type="ECO:0000313" key="13">
    <source>
        <dbReference type="Proteomes" id="UP001595379"/>
    </source>
</evidence>
<evidence type="ECO:0000256" key="10">
    <source>
        <dbReference type="SAM" id="Phobius"/>
    </source>
</evidence>
<dbReference type="RefSeq" id="WP_343164787.1">
    <property type="nucleotide sequence ID" value="NZ_JBHRSV010000003.1"/>
</dbReference>
<feature type="compositionally biased region" description="Polar residues" evidence="9">
    <location>
        <begin position="1"/>
        <end position="10"/>
    </location>
</feature>
<comment type="similarity">
    <text evidence="2">Belongs to the ABC-2 integral membrane protein family.</text>
</comment>
<feature type="domain" description="ABC-2 type transporter transmembrane" evidence="11">
    <location>
        <begin position="50"/>
        <end position="239"/>
    </location>
</feature>
<evidence type="ECO:0000256" key="6">
    <source>
        <dbReference type="ARBA" id="ARBA00022989"/>
    </source>
</evidence>
<dbReference type="PANTHER" id="PTHR30413">
    <property type="entry name" value="INNER MEMBRANE TRANSPORT PERMEASE"/>
    <property type="match status" value="1"/>
</dbReference>
<evidence type="ECO:0000256" key="2">
    <source>
        <dbReference type="ARBA" id="ARBA00007783"/>
    </source>
</evidence>
<keyword evidence="4" id="KW-1003">Cell membrane</keyword>
<name>A0ABV6ZVJ8_9PROT</name>
<keyword evidence="8 10" id="KW-0472">Membrane</keyword>
<feature type="transmembrane region" description="Helical" evidence="10">
    <location>
        <begin position="58"/>
        <end position="80"/>
    </location>
</feature>
<evidence type="ECO:0000256" key="7">
    <source>
        <dbReference type="ARBA" id="ARBA00023047"/>
    </source>
</evidence>
<evidence type="ECO:0000256" key="9">
    <source>
        <dbReference type="SAM" id="MobiDB-lite"/>
    </source>
</evidence>
<dbReference type="InterPro" id="IPR013525">
    <property type="entry name" value="ABC2_TM"/>
</dbReference>
<comment type="caution">
    <text evidence="12">The sequence shown here is derived from an EMBL/GenBank/DDBJ whole genome shotgun (WGS) entry which is preliminary data.</text>
</comment>
<gene>
    <name evidence="12" type="ORF">ACFOOR_04880</name>
</gene>
<evidence type="ECO:0000259" key="11">
    <source>
        <dbReference type="Pfam" id="PF01061"/>
    </source>
</evidence>
<evidence type="ECO:0000256" key="5">
    <source>
        <dbReference type="ARBA" id="ARBA00022692"/>
    </source>
</evidence>
<accession>A0ABV6ZVJ8</accession>
<dbReference type="Proteomes" id="UP001595379">
    <property type="component" value="Unassembled WGS sequence"/>
</dbReference>
<comment type="subcellular location">
    <subcellularLocation>
        <location evidence="1">Cell membrane</location>
        <topology evidence="1">Multi-pass membrane protein</topology>
    </subcellularLocation>
</comment>
<dbReference type="PANTHER" id="PTHR30413:SF10">
    <property type="entry name" value="CAPSULE POLYSACCHARIDE EXPORT INNER-MEMBRANE PROTEIN CTRC"/>
    <property type="match status" value="1"/>
</dbReference>
<sequence length="280" mass="31868">MSIAPQSSRSRMPAPDRTSPVNGSTLSDLISGARRFELWIALSHDDVRFRFKRTALGLAWITISYLVFVAAKVIIFGAIAPQPTAWFLLYVASGFLAWTFLSGSILDACNVFVTSENWILGLQLPFSLYIFQNIFREVIFFIYSSIIVLIAFIFLRWEHVAQIVWVLPAFLAYILNAVAVNMYLGPLCTRYRDITQIIQAGLRVLFFLTPLVWTPEQIGEVANWLWWNPFVYMIDIFRAPLVEGVVPVQSWAVVGVVTAINLGLGWAAFSWARNKIPYWF</sequence>
<evidence type="ECO:0000256" key="4">
    <source>
        <dbReference type="ARBA" id="ARBA00022475"/>
    </source>
</evidence>
<keyword evidence="6 10" id="KW-1133">Transmembrane helix</keyword>
<keyword evidence="13" id="KW-1185">Reference proteome</keyword>
<evidence type="ECO:0000256" key="3">
    <source>
        <dbReference type="ARBA" id="ARBA00022448"/>
    </source>
</evidence>